<dbReference type="GO" id="GO:0005525">
    <property type="term" value="F:GTP binding"/>
    <property type="evidence" value="ECO:0007669"/>
    <property type="project" value="UniProtKB-KW"/>
</dbReference>
<sequence>MMIGVVLCGGQSLRMGTDKGLLNHQDKLWAKLAADKLTSIGLQVKFSVNPTQEEKYNNYFDKAHLITDTQSLDLKGPLLGVLSAHLVNPNDDLFLLACDMLLMETDVLEKLKQTFAASKAFEAYIFIKNEQQEPLCGIYTSAGLKKILLMLQNGKLNKRSMKFVLSNLKVCEIIVEDKDYRCFDNFNSHAEVNEL</sequence>
<keyword evidence="6" id="KW-0342">GTP-binding</keyword>
<evidence type="ECO:0000256" key="3">
    <source>
        <dbReference type="ARBA" id="ARBA00022723"/>
    </source>
</evidence>
<proteinExistence type="predicted"/>
<evidence type="ECO:0000256" key="4">
    <source>
        <dbReference type="ARBA" id="ARBA00022741"/>
    </source>
</evidence>
<accession>A0A7G9QK15</accession>
<dbReference type="GO" id="GO:0046872">
    <property type="term" value="F:metal ion binding"/>
    <property type="evidence" value="ECO:0007669"/>
    <property type="project" value="UniProtKB-KW"/>
</dbReference>
<organism evidence="9 10">
    <name type="scientific">Pedobacter roseus</name>
    <dbReference type="NCBI Taxonomy" id="336820"/>
    <lineage>
        <taxon>Bacteria</taxon>
        <taxon>Pseudomonadati</taxon>
        <taxon>Bacteroidota</taxon>
        <taxon>Sphingobacteriia</taxon>
        <taxon>Sphingobacteriales</taxon>
        <taxon>Sphingobacteriaceae</taxon>
        <taxon>Pedobacter</taxon>
    </lineage>
</organism>
<keyword evidence="2 9" id="KW-0808">Transferase</keyword>
<reference evidence="9 10" key="1">
    <citation type="submission" date="2020-08" db="EMBL/GenBank/DDBJ databases">
        <title>Genome sequence of Pedobacter roseus KACC 11594T.</title>
        <authorList>
            <person name="Hyun D.-W."/>
            <person name="Bae J.-W."/>
        </authorList>
    </citation>
    <scope>NUCLEOTIDE SEQUENCE [LARGE SCALE GENOMIC DNA]</scope>
    <source>
        <strain evidence="9 10">KACC 11594</strain>
    </source>
</reference>
<feature type="domain" description="MobA-like NTP transferase" evidence="8">
    <location>
        <begin position="4"/>
        <end position="156"/>
    </location>
</feature>
<dbReference type="Gene3D" id="3.90.550.10">
    <property type="entry name" value="Spore Coat Polysaccharide Biosynthesis Protein SpsA, Chain A"/>
    <property type="match status" value="1"/>
</dbReference>
<name>A0A7G9QK15_9SPHI</name>
<gene>
    <name evidence="9" type="ORF">H9L23_06255</name>
</gene>
<dbReference type="InterPro" id="IPR029044">
    <property type="entry name" value="Nucleotide-diphossugar_trans"/>
</dbReference>
<evidence type="ECO:0000313" key="10">
    <source>
        <dbReference type="Proteomes" id="UP000515806"/>
    </source>
</evidence>
<dbReference type="KEGG" id="proe:H9L23_06255"/>
<keyword evidence="7" id="KW-0501">Molybdenum cofactor biosynthesis</keyword>
<evidence type="ECO:0000256" key="2">
    <source>
        <dbReference type="ARBA" id="ARBA00022679"/>
    </source>
</evidence>
<keyword evidence="1" id="KW-0963">Cytoplasm</keyword>
<dbReference type="GO" id="GO:0016779">
    <property type="term" value="F:nucleotidyltransferase activity"/>
    <property type="evidence" value="ECO:0007669"/>
    <property type="project" value="UniProtKB-KW"/>
</dbReference>
<dbReference type="PANTHER" id="PTHR19136">
    <property type="entry name" value="MOLYBDENUM COFACTOR GUANYLYLTRANSFERASE"/>
    <property type="match status" value="1"/>
</dbReference>
<evidence type="ECO:0000256" key="1">
    <source>
        <dbReference type="ARBA" id="ARBA00022490"/>
    </source>
</evidence>
<keyword evidence="10" id="KW-1185">Reference proteome</keyword>
<dbReference type="CDD" id="cd02503">
    <property type="entry name" value="MobA"/>
    <property type="match status" value="1"/>
</dbReference>
<dbReference type="PANTHER" id="PTHR19136:SF81">
    <property type="entry name" value="MOLYBDENUM COFACTOR GUANYLYLTRANSFERASE"/>
    <property type="match status" value="1"/>
</dbReference>
<dbReference type="InterPro" id="IPR013482">
    <property type="entry name" value="Molybde_CF_guanTrfase"/>
</dbReference>
<dbReference type="InterPro" id="IPR025877">
    <property type="entry name" value="MobA-like_NTP_Trfase"/>
</dbReference>
<evidence type="ECO:0000313" key="9">
    <source>
        <dbReference type="EMBL" id="QNN43690.1"/>
    </source>
</evidence>
<dbReference type="EMBL" id="CP060723">
    <property type="protein sequence ID" value="QNN43690.1"/>
    <property type="molecule type" value="Genomic_DNA"/>
</dbReference>
<keyword evidence="5" id="KW-0460">Magnesium</keyword>
<dbReference type="Pfam" id="PF12804">
    <property type="entry name" value="NTP_transf_3"/>
    <property type="match status" value="1"/>
</dbReference>
<dbReference type="Proteomes" id="UP000515806">
    <property type="component" value="Chromosome"/>
</dbReference>
<evidence type="ECO:0000256" key="5">
    <source>
        <dbReference type="ARBA" id="ARBA00022842"/>
    </source>
</evidence>
<evidence type="ECO:0000256" key="6">
    <source>
        <dbReference type="ARBA" id="ARBA00023134"/>
    </source>
</evidence>
<dbReference type="SUPFAM" id="SSF53448">
    <property type="entry name" value="Nucleotide-diphospho-sugar transferases"/>
    <property type="match status" value="1"/>
</dbReference>
<protein>
    <submittedName>
        <fullName evidence="9">Molybdenum cofactor guanylyltransferase</fullName>
    </submittedName>
</protein>
<dbReference type="RefSeq" id="WP_187594154.1">
    <property type="nucleotide sequence ID" value="NZ_CP060723.1"/>
</dbReference>
<dbReference type="AlphaFoldDB" id="A0A7G9QK15"/>
<keyword evidence="4" id="KW-0547">Nucleotide-binding</keyword>
<keyword evidence="9" id="KW-0548">Nucleotidyltransferase</keyword>
<evidence type="ECO:0000259" key="8">
    <source>
        <dbReference type="Pfam" id="PF12804"/>
    </source>
</evidence>
<evidence type="ECO:0000256" key="7">
    <source>
        <dbReference type="ARBA" id="ARBA00023150"/>
    </source>
</evidence>
<keyword evidence="3" id="KW-0479">Metal-binding</keyword>
<dbReference type="GO" id="GO:0006777">
    <property type="term" value="P:Mo-molybdopterin cofactor biosynthetic process"/>
    <property type="evidence" value="ECO:0007669"/>
    <property type="project" value="UniProtKB-KW"/>
</dbReference>